<dbReference type="GO" id="GO:0008649">
    <property type="term" value="F:rRNA methyltransferase activity"/>
    <property type="evidence" value="ECO:0007669"/>
    <property type="project" value="InterPro"/>
</dbReference>
<evidence type="ECO:0000256" key="8">
    <source>
        <dbReference type="ARBA" id="ARBA00022691"/>
    </source>
</evidence>
<dbReference type="GO" id="GO:0006355">
    <property type="term" value="P:regulation of DNA-templated transcription"/>
    <property type="evidence" value="ECO:0007669"/>
    <property type="project" value="InterPro"/>
</dbReference>
<feature type="binding site" evidence="13">
    <location>
        <begin position="271"/>
        <end position="277"/>
    </location>
    <ligand>
        <name>S-adenosyl-L-methionine</name>
        <dbReference type="ChEBI" id="CHEBI:59789"/>
    </ligand>
</feature>
<proteinExistence type="inferred from homology"/>
<dbReference type="InterPro" id="IPR001678">
    <property type="entry name" value="MeTrfase_RsmB-F_NOP2_dom"/>
</dbReference>
<dbReference type="RefSeq" id="WP_212698418.1">
    <property type="nucleotide sequence ID" value="NZ_CP058649.1"/>
</dbReference>
<dbReference type="InterPro" id="IPR029063">
    <property type="entry name" value="SAM-dependent_MTases_sf"/>
</dbReference>
<dbReference type="Pfam" id="PF01189">
    <property type="entry name" value="Methyltr_RsmB-F"/>
    <property type="match status" value="1"/>
</dbReference>
<evidence type="ECO:0000256" key="5">
    <source>
        <dbReference type="ARBA" id="ARBA00022552"/>
    </source>
</evidence>
<comment type="similarity">
    <text evidence="13">Belongs to the class I-like SAM-binding methyltransferase superfamily. RsmB/NOP family.</text>
</comment>
<dbReference type="KEGG" id="vpy:HZI73_11760"/>
<comment type="catalytic activity">
    <reaction evidence="12">
        <text>cytidine(967) in 16S rRNA + S-adenosyl-L-methionine = 5-methylcytidine(967) in 16S rRNA + S-adenosyl-L-homocysteine + H(+)</text>
        <dbReference type="Rhea" id="RHEA:42748"/>
        <dbReference type="Rhea" id="RHEA-COMP:10219"/>
        <dbReference type="Rhea" id="RHEA-COMP:10220"/>
        <dbReference type="ChEBI" id="CHEBI:15378"/>
        <dbReference type="ChEBI" id="CHEBI:57856"/>
        <dbReference type="ChEBI" id="CHEBI:59789"/>
        <dbReference type="ChEBI" id="CHEBI:74483"/>
        <dbReference type="ChEBI" id="CHEBI:82748"/>
        <dbReference type="EC" id="2.1.1.176"/>
    </reaction>
</comment>
<evidence type="ECO:0000256" key="10">
    <source>
        <dbReference type="ARBA" id="ARBA00030399"/>
    </source>
</evidence>
<dbReference type="Gene3D" id="3.30.70.1170">
    <property type="entry name" value="Sun protein, domain 3"/>
    <property type="match status" value="1"/>
</dbReference>
<evidence type="ECO:0000313" key="15">
    <source>
        <dbReference type="EMBL" id="QUI22923.1"/>
    </source>
</evidence>
<dbReference type="InterPro" id="IPR006027">
    <property type="entry name" value="NusB_RsmB_TIM44"/>
</dbReference>
<dbReference type="InterPro" id="IPR023267">
    <property type="entry name" value="RCMT"/>
</dbReference>
<keyword evidence="16" id="KW-1185">Reference proteome</keyword>
<dbReference type="InterPro" id="IPR049560">
    <property type="entry name" value="MeTrfase_RsmB-F_NOP2_cat"/>
</dbReference>
<keyword evidence="4" id="KW-0963">Cytoplasm</keyword>
<feature type="binding site" evidence="13">
    <location>
        <position position="340"/>
    </location>
    <ligand>
        <name>S-adenosyl-L-methionine</name>
        <dbReference type="ChEBI" id="CHEBI:59789"/>
    </ligand>
</feature>
<evidence type="ECO:0000256" key="11">
    <source>
        <dbReference type="ARBA" id="ARBA00031088"/>
    </source>
</evidence>
<evidence type="ECO:0000313" key="16">
    <source>
        <dbReference type="Proteomes" id="UP000683246"/>
    </source>
</evidence>
<dbReference type="AlphaFoldDB" id="A0A8J8MKE2"/>
<feature type="binding site" evidence="13">
    <location>
        <position position="295"/>
    </location>
    <ligand>
        <name>S-adenosyl-L-methionine</name>
        <dbReference type="ChEBI" id="CHEBI:59789"/>
    </ligand>
</feature>
<evidence type="ECO:0000256" key="4">
    <source>
        <dbReference type="ARBA" id="ARBA00022490"/>
    </source>
</evidence>
<dbReference type="PRINTS" id="PR02008">
    <property type="entry name" value="RCMTFAMILY"/>
</dbReference>
<dbReference type="PROSITE" id="PS51686">
    <property type="entry name" value="SAM_MT_RSMB_NOP"/>
    <property type="match status" value="1"/>
</dbReference>
<keyword evidence="9 13" id="KW-0694">RNA-binding</keyword>
<evidence type="ECO:0000256" key="3">
    <source>
        <dbReference type="ARBA" id="ARBA00012140"/>
    </source>
</evidence>
<dbReference type="EC" id="2.1.1.176" evidence="3"/>
<keyword evidence="5" id="KW-0698">rRNA processing</keyword>
<evidence type="ECO:0000256" key="12">
    <source>
        <dbReference type="ARBA" id="ARBA00047283"/>
    </source>
</evidence>
<dbReference type="CDD" id="cd02440">
    <property type="entry name" value="AdoMet_MTases"/>
    <property type="match status" value="1"/>
</dbReference>
<feature type="domain" description="SAM-dependent MTase RsmB/NOP-type" evidence="14">
    <location>
        <begin position="181"/>
        <end position="454"/>
    </location>
</feature>
<evidence type="ECO:0000256" key="6">
    <source>
        <dbReference type="ARBA" id="ARBA00022603"/>
    </source>
</evidence>
<evidence type="ECO:0000256" key="1">
    <source>
        <dbReference type="ARBA" id="ARBA00002724"/>
    </source>
</evidence>
<dbReference type="Proteomes" id="UP000683246">
    <property type="component" value="Chromosome"/>
</dbReference>
<dbReference type="NCBIfam" id="NF011494">
    <property type="entry name" value="PRK14902.1"/>
    <property type="match status" value="1"/>
</dbReference>
<feature type="active site" description="Nucleophile" evidence="13">
    <location>
        <position position="393"/>
    </location>
</feature>
<keyword evidence="8 13" id="KW-0949">S-adenosyl-L-methionine</keyword>
<evidence type="ECO:0000256" key="9">
    <source>
        <dbReference type="ARBA" id="ARBA00022884"/>
    </source>
</evidence>
<dbReference type="GO" id="GO:0005737">
    <property type="term" value="C:cytoplasm"/>
    <property type="evidence" value="ECO:0007669"/>
    <property type="project" value="UniProtKB-SubCell"/>
</dbReference>
<evidence type="ECO:0000256" key="2">
    <source>
        <dbReference type="ARBA" id="ARBA00004496"/>
    </source>
</evidence>
<dbReference type="EMBL" id="CP058649">
    <property type="protein sequence ID" value="QUI22923.1"/>
    <property type="molecule type" value="Genomic_DNA"/>
</dbReference>
<reference evidence="15" key="1">
    <citation type="submission" date="2020-07" db="EMBL/GenBank/DDBJ databases">
        <title>Vallitalea pronyensis genome.</title>
        <authorList>
            <person name="Postec A."/>
        </authorList>
    </citation>
    <scope>NUCLEOTIDE SEQUENCE</scope>
    <source>
        <strain evidence="15">FatNI3</strain>
    </source>
</reference>
<dbReference type="SUPFAM" id="SSF53335">
    <property type="entry name" value="S-adenosyl-L-methionine-dependent methyltransferases"/>
    <property type="match status" value="1"/>
</dbReference>
<evidence type="ECO:0000256" key="7">
    <source>
        <dbReference type="ARBA" id="ARBA00022679"/>
    </source>
</evidence>
<dbReference type="GO" id="GO:0003723">
    <property type="term" value="F:RNA binding"/>
    <property type="evidence" value="ECO:0007669"/>
    <property type="project" value="UniProtKB-UniRule"/>
</dbReference>
<protein>
    <recommendedName>
        <fullName evidence="3">16S rRNA (cytosine(967)-C(5))-methyltransferase</fullName>
        <ecNumber evidence="3">2.1.1.176</ecNumber>
    </recommendedName>
    <alternativeName>
        <fullName evidence="10">16S rRNA m5C967 methyltransferase</fullName>
    </alternativeName>
    <alternativeName>
        <fullName evidence="11">rRNA (cytosine-C(5)-)-methyltransferase RsmB</fullName>
    </alternativeName>
</protein>
<dbReference type="Pfam" id="PF01029">
    <property type="entry name" value="NusB"/>
    <property type="match status" value="1"/>
</dbReference>
<dbReference type="SUPFAM" id="SSF48013">
    <property type="entry name" value="NusB-like"/>
    <property type="match status" value="1"/>
</dbReference>
<dbReference type="NCBIfam" id="TIGR00563">
    <property type="entry name" value="rsmB"/>
    <property type="match status" value="1"/>
</dbReference>
<dbReference type="Gene3D" id="3.40.50.150">
    <property type="entry name" value="Vaccinia Virus protein VP39"/>
    <property type="match status" value="1"/>
</dbReference>
<gene>
    <name evidence="15" type="primary">rsmB</name>
    <name evidence="15" type="ORF">HZI73_11760</name>
</gene>
<dbReference type="FunFam" id="3.40.50.150:FF:000022">
    <property type="entry name" value="Ribosomal RNA small subunit methyltransferase B"/>
    <property type="match status" value="1"/>
</dbReference>
<dbReference type="InterPro" id="IPR004573">
    <property type="entry name" value="rRNA_ssu_MeTfrase_B"/>
</dbReference>
<dbReference type="FunFam" id="3.30.70.1170:FF:000003">
    <property type="entry name" value="16S rRNA (Cytosine(967)-C(5))-methyltransferase RsmB"/>
    <property type="match status" value="1"/>
</dbReference>
<dbReference type="InterPro" id="IPR054728">
    <property type="entry name" value="RsmB-like_ferredoxin"/>
</dbReference>
<comment type="caution">
    <text evidence="13">Lacks conserved residue(s) required for the propagation of feature annotation.</text>
</comment>
<dbReference type="Pfam" id="PF22458">
    <property type="entry name" value="RsmF-B_ferredox"/>
    <property type="match status" value="1"/>
</dbReference>
<dbReference type="PANTHER" id="PTHR22807:SF53">
    <property type="entry name" value="RIBOSOMAL RNA SMALL SUBUNIT METHYLTRANSFERASE B-RELATED"/>
    <property type="match status" value="1"/>
</dbReference>
<keyword evidence="7 13" id="KW-0808">Transferase</keyword>
<dbReference type="InterPro" id="IPR035926">
    <property type="entry name" value="NusB-like_sf"/>
</dbReference>
<evidence type="ECO:0000259" key="14">
    <source>
        <dbReference type="PROSITE" id="PS51686"/>
    </source>
</evidence>
<name>A0A8J8MKE2_9FIRM</name>
<evidence type="ECO:0000256" key="13">
    <source>
        <dbReference type="PROSITE-ProRule" id="PRU01023"/>
    </source>
</evidence>
<sequence>MANQNQLKTQVNTRNIALTILQSIFQDQAYTHVAIDHYFKMHKGLSKQDRAFITRLVEGTVEHCITLDYIINQFSKTKTPKMKKIILYILRLAVYQIKYMDKVPISAICNEAVKLTKKRKFHPLSGFVNGVLRTIGRKLDEVVYPKEVHDPIQYLSIMYSFPEWLIRLWLKHYPYDTVKEMCENSNKTVDTTIRCNTTRTTAYALKKELEAENITVEQGYLLDDALHIKDYDHLRAVQAFKEGKFSVQDESSMLVGHLASPKNGQRIMDVCAAPGGKSTHVAELMGNTGQVLARDIYPKKLELLEENVKRLHLKNVEIQAYNALEIDKDMVGQADIVLVDAPCSGLGIIRKKPDIRYNIHEEGIKELVCLQKDILKVVQQYVKPEGILMYSTCTVNPEENQNNVTWFTRNYPFDLVPIQDELPEPLEEDERGMIQLLPGFHHTDGFFIAKLKKRAVDLYE</sequence>
<comment type="subcellular location">
    <subcellularLocation>
        <location evidence="2">Cytoplasm</location>
    </subcellularLocation>
</comment>
<dbReference type="PANTHER" id="PTHR22807">
    <property type="entry name" value="NOP2 YEAST -RELATED NOL1/NOP2/FMU SUN DOMAIN-CONTAINING"/>
    <property type="match status" value="1"/>
</dbReference>
<comment type="function">
    <text evidence="1">Specifically methylates the cytosine at position 967 (m5C967) of 16S rRNA.</text>
</comment>
<dbReference type="Gene3D" id="1.10.940.10">
    <property type="entry name" value="NusB-like"/>
    <property type="match status" value="1"/>
</dbReference>
<accession>A0A8J8MKE2</accession>
<keyword evidence="6 13" id="KW-0489">Methyltransferase</keyword>
<organism evidence="15 16">
    <name type="scientific">Vallitalea pronyensis</name>
    <dbReference type="NCBI Taxonomy" id="1348613"/>
    <lineage>
        <taxon>Bacteria</taxon>
        <taxon>Bacillati</taxon>
        <taxon>Bacillota</taxon>
        <taxon>Clostridia</taxon>
        <taxon>Lachnospirales</taxon>
        <taxon>Vallitaleaceae</taxon>
        <taxon>Vallitalea</taxon>
    </lineage>
</organism>